<accession>A0A1H5T7U5</accession>
<feature type="binding site" evidence="7">
    <location>
        <begin position="306"/>
        <end position="308"/>
    </location>
    <ligand>
        <name>substrate</name>
    </ligand>
</feature>
<name>A0A1H5T7U5_9RHOB</name>
<feature type="domain" description="Amidohydrolase-related" evidence="9">
    <location>
        <begin position="51"/>
        <end position="369"/>
    </location>
</feature>
<keyword evidence="3 5" id="KW-0378">Hydrolase</keyword>
<dbReference type="GO" id="GO:0006046">
    <property type="term" value="P:N-acetylglucosamine catabolic process"/>
    <property type="evidence" value="ECO:0007669"/>
    <property type="project" value="TreeGrafter"/>
</dbReference>
<feature type="binding site" evidence="8">
    <location>
        <position position="216"/>
    </location>
    <ligand>
        <name>Zn(2+)</name>
        <dbReference type="ChEBI" id="CHEBI:29105"/>
    </ligand>
</feature>
<evidence type="ECO:0000256" key="5">
    <source>
        <dbReference type="PIRNR" id="PIRNR038994"/>
    </source>
</evidence>
<feature type="binding site" evidence="8">
    <location>
        <position position="129"/>
    </location>
    <ligand>
        <name>Zn(2+)</name>
        <dbReference type="ChEBI" id="CHEBI:29105"/>
    </ligand>
</feature>
<feature type="active site" description="Proton donor/acceptor" evidence="6">
    <location>
        <position position="273"/>
    </location>
</feature>
<dbReference type="CDD" id="cd00854">
    <property type="entry name" value="NagA"/>
    <property type="match status" value="1"/>
</dbReference>
<keyword evidence="11" id="KW-1185">Reference proteome</keyword>
<keyword evidence="4 5" id="KW-0119">Carbohydrate metabolism</keyword>
<dbReference type="SUPFAM" id="SSF51556">
    <property type="entry name" value="Metallo-dependent hydrolases"/>
    <property type="match status" value="1"/>
</dbReference>
<evidence type="ECO:0000256" key="4">
    <source>
        <dbReference type="ARBA" id="ARBA00023277"/>
    </source>
</evidence>
<dbReference type="Proteomes" id="UP000236752">
    <property type="component" value="Unassembled WGS sequence"/>
</dbReference>
<dbReference type="PIRSF" id="PIRSF038994">
    <property type="entry name" value="NagA"/>
    <property type="match status" value="1"/>
</dbReference>
<dbReference type="NCBIfam" id="TIGR00221">
    <property type="entry name" value="nagA"/>
    <property type="match status" value="1"/>
</dbReference>
<dbReference type="GO" id="GO:0046872">
    <property type="term" value="F:metal ion binding"/>
    <property type="evidence" value="ECO:0007669"/>
    <property type="project" value="UniProtKB-KW"/>
</dbReference>
<evidence type="ECO:0000259" key="9">
    <source>
        <dbReference type="Pfam" id="PF01979"/>
    </source>
</evidence>
<dbReference type="AlphaFoldDB" id="A0A1H5T7U5"/>
<feature type="binding site" evidence="7">
    <location>
        <position position="227"/>
    </location>
    <ligand>
        <name>substrate</name>
    </ligand>
</feature>
<evidence type="ECO:0000256" key="7">
    <source>
        <dbReference type="PIRSR" id="PIRSR038994-2"/>
    </source>
</evidence>
<dbReference type="Gene3D" id="2.30.40.10">
    <property type="entry name" value="Urease, subunit C, domain 1"/>
    <property type="match status" value="1"/>
</dbReference>
<dbReference type="RefSeq" id="WP_103908899.1">
    <property type="nucleotide sequence ID" value="NZ_FNUZ01000001.1"/>
</dbReference>
<evidence type="ECO:0000256" key="1">
    <source>
        <dbReference type="ARBA" id="ARBA00010716"/>
    </source>
</evidence>
<comment type="cofactor">
    <cofactor evidence="8">
        <name>a divalent metal cation</name>
        <dbReference type="ChEBI" id="CHEBI:60240"/>
    </cofactor>
    <text evidence="8">Binds 1 divalent metal cation per subunit.</text>
</comment>
<dbReference type="InterPro" id="IPR032466">
    <property type="entry name" value="Metal_Hydrolase"/>
</dbReference>
<evidence type="ECO:0000256" key="3">
    <source>
        <dbReference type="ARBA" id="ARBA00022801"/>
    </source>
</evidence>
<dbReference type="EMBL" id="FNUZ01000001">
    <property type="protein sequence ID" value="SEF58885.1"/>
    <property type="molecule type" value="Genomic_DNA"/>
</dbReference>
<evidence type="ECO:0000256" key="6">
    <source>
        <dbReference type="PIRSR" id="PIRSR038994-1"/>
    </source>
</evidence>
<dbReference type="SUPFAM" id="SSF51338">
    <property type="entry name" value="Composite domain of metallo-dependent hydrolases"/>
    <property type="match status" value="1"/>
</dbReference>
<dbReference type="InterPro" id="IPR003764">
    <property type="entry name" value="GlcNAc_6-P_deAcase"/>
</dbReference>
<comment type="similarity">
    <text evidence="1 5">Belongs to the metallo-dependent hydrolases superfamily. NagA family.</text>
</comment>
<dbReference type="GO" id="GO:0008448">
    <property type="term" value="F:N-acetylglucosamine-6-phosphate deacetylase activity"/>
    <property type="evidence" value="ECO:0007669"/>
    <property type="project" value="InterPro"/>
</dbReference>
<reference evidence="10 11" key="1">
    <citation type="submission" date="2016-10" db="EMBL/GenBank/DDBJ databases">
        <authorList>
            <person name="de Groot N.N."/>
        </authorList>
    </citation>
    <scope>NUCLEOTIDE SEQUENCE [LARGE SCALE GENOMIC DNA]</scope>
    <source>
        <strain evidence="10 11">DSM 26915</strain>
    </source>
</reference>
<protein>
    <submittedName>
        <fullName evidence="10">N-acetylglucosamine 6-phosphate deacetylase</fullName>
    </submittedName>
</protein>
<dbReference type="PANTHER" id="PTHR11113">
    <property type="entry name" value="N-ACETYLGLUCOSAMINE-6-PHOSPHATE DEACETYLASE"/>
    <property type="match status" value="1"/>
</dbReference>
<evidence type="ECO:0000313" key="10">
    <source>
        <dbReference type="EMBL" id="SEF58885.1"/>
    </source>
</evidence>
<dbReference type="Gene3D" id="3.20.20.140">
    <property type="entry name" value="Metal-dependent hydrolases"/>
    <property type="match status" value="1"/>
</dbReference>
<keyword evidence="2 8" id="KW-0479">Metal-binding</keyword>
<dbReference type="InterPro" id="IPR011059">
    <property type="entry name" value="Metal-dep_hydrolase_composite"/>
</dbReference>
<dbReference type="OrthoDB" id="9776488at2"/>
<feature type="binding site" evidence="7">
    <location>
        <position position="140"/>
    </location>
    <ligand>
        <name>substrate</name>
    </ligand>
</feature>
<dbReference type="PANTHER" id="PTHR11113:SF14">
    <property type="entry name" value="N-ACETYLGLUCOSAMINE-6-PHOSPHATE DEACETYLASE"/>
    <property type="match status" value="1"/>
</dbReference>
<organism evidence="10 11">
    <name type="scientific">Thalassococcus halodurans</name>
    <dbReference type="NCBI Taxonomy" id="373675"/>
    <lineage>
        <taxon>Bacteria</taxon>
        <taxon>Pseudomonadati</taxon>
        <taxon>Pseudomonadota</taxon>
        <taxon>Alphaproteobacteria</taxon>
        <taxon>Rhodobacterales</taxon>
        <taxon>Roseobacteraceae</taxon>
        <taxon>Thalassococcus</taxon>
    </lineage>
</organism>
<dbReference type="InterPro" id="IPR006680">
    <property type="entry name" value="Amidohydro-rel"/>
</dbReference>
<proteinExistence type="inferred from homology"/>
<dbReference type="Pfam" id="PF01979">
    <property type="entry name" value="Amidohydro_1"/>
    <property type="match status" value="1"/>
</dbReference>
<sequence length="374" mass="38582">MTKTALTGARVFDGTVFYENAAVLLSDGCFEAIVPAADVPGVNITDLGGGILCPGFVDVQVNGGGGVLFNDQPDRTALQTMAAAHASLGATRILPTLITDTREKVEAAIEAVDEACRQGMRGIAGLHLEGPHLDPVKRGAHDRDLIRPMDADDLALLCDAAGRLPSLLITVAPESVSPDQIAALSGAGARVSLGHSNCACAMAEQAFAAGASMATHLFNAMSQLNSREPGLVGAVLSNQQVTCGLIADLIHVHPATLTAALRAKGQGAFLVSDAMSPAGTDVESFDLMGRQVLRRNGQLTLTDGTLAGADLDLPTAVRNVVGLGFDLADALSMATSRPAKTIGREDLGCFAKGQKFEAVHLSDGLTLKKVWVGA</sequence>
<feature type="binding site" evidence="8">
    <location>
        <position position="195"/>
    </location>
    <ligand>
        <name>Zn(2+)</name>
        <dbReference type="ChEBI" id="CHEBI:29105"/>
    </ligand>
</feature>
<gene>
    <name evidence="10" type="ORF">SAMN04488045_0522</name>
</gene>
<evidence type="ECO:0000256" key="2">
    <source>
        <dbReference type="ARBA" id="ARBA00022723"/>
    </source>
</evidence>
<evidence type="ECO:0000256" key="8">
    <source>
        <dbReference type="PIRSR" id="PIRSR038994-3"/>
    </source>
</evidence>
<feature type="binding site" evidence="7">
    <location>
        <position position="251"/>
    </location>
    <ligand>
        <name>substrate</name>
    </ligand>
</feature>
<feature type="binding site" evidence="7">
    <location>
        <begin position="219"/>
        <end position="220"/>
    </location>
    <ligand>
        <name>substrate</name>
    </ligand>
</feature>
<evidence type="ECO:0000313" key="11">
    <source>
        <dbReference type="Proteomes" id="UP000236752"/>
    </source>
</evidence>